<reference evidence="1" key="1">
    <citation type="submission" date="2022-11" db="EMBL/GenBank/DDBJ databases">
        <title>beta-Carotene-producing bacterium, Jeongeuplla avenae sp. nov., alleviates the salt stress of Arabidopsis seedlings.</title>
        <authorList>
            <person name="Jiang L."/>
            <person name="Lee J."/>
        </authorList>
    </citation>
    <scope>NUCLEOTIDE SEQUENCE</scope>
    <source>
        <strain evidence="1">DY_R2A_6</strain>
    </source>
</reference>
<dbReference type="Proteomes" id="UP001163223">
    <property type="component" value="Chromosome"/>
</dbReference>
<evidence type="ECO:0000313" key="2">
    <source>
        <dbReference type="Proteomes" id="UP001163223"/>
    </source>
</evidence>
<keyword evidence="1" id="KW-0808">Transferase</keyword>
<evidence type="ECO:0000313" key="1">
    <source>
        <dbReference type="EMBL" id="WAJ26810.1"/>
    </source>
</evidence>
<proteinExistence type="predicted"/>
<sequence length="270" mass="31480">MTKNKTTSPPKLADLDMDKRLSSEESEPKIAAIQEQFQKIQQAYLRHGATGVVVMEGWDAAGKGGTIRRMSAVMDPRGFRVWPIAAPEPRDLKRHYLARFWERLPEKGEICVFDRSWYGRVLVERVEGFATKEEWKRSYREIAEFEKLLTDAGARMAKIFLAITPDEQMKRFEKRLNDPLKRWKLSYEDFRNRERWDDYEAAADEMLEKTHTDNAPWLVIPANSKNYARVTALSAIADRLSEGLDLSPRPRDEELVERFEKLKEKERGGD</sequence>
<accession>A0ACD4NJ03</accession>
<gene>
    <name evidence="1" type="ORF">OXU80_18330</name>
</gene>
<dbReference type="EMBL" id="CP113520">
    <property type="protein sequence ID" value="WAJ26810.1"/>
    <property type="molecule type" value="Genomic_DNA"/>
</dbReference>
<organism evidence="1 2">
    <name type="scientific">Antarcticirhabdus aurantiaca</name>
    <dbReference type="NCBI Taxonomy" id="2606717"/>
    <lineage>
        <taxon>Bacteria</taxon>
        <taxon>Pseudomonadati</taxon>
        <taxon>Pseudomonadota</taxon>
        <taxon>Alphaproteobacteria</taxon>
        <taxon>Hyphomicrobiales</taxon>
        <taxon>Aurantimonadaceae</taxon>
        <taxon>Antarcticirhabdus</taxon>
    </lineage>
</organism>
<keyword evidence="2" id="KW-1185">Reference proteome</keyword>
<protein>
    <submittedName>
        <fullName evidence="1">Polyphosphate kinase</fullName>
    </submittedName>
</protein>
<keyword evidence="1" id="KW-0418">Kinase</keyword>
<name>A0ACD4NJ03_9HYPH</name>